<dbReference type="RefSeq" id="XP_025554277.1">
    <property type="nucleotide sequence ID" value="XM_025690776.1"/>
</dbReference>
<dbReference type="EMBL" id="KZ824272">
    <property type="protein sequence ID" value="RAL15123.1"/>
    <property type="molecule type" value="Genomic_DNA"/>
</dbReference>
<keyword evidence="3" id="KW-1185">Reference proteome</keyword>
<reference evidence="2 3" key="1">
    <citation type="submission" date="2018-02" db="EMBL/GenBank/DDBJ databases">
        <title>The genomes of Aspergillus section Nigri reveals drivers in fungal speciation.</title>
        <authorList>
            <consortium name="DOE Joint Genome Institute"/>
            <person name="Vesth T.C."/>
            <person name="Nybo J."/>
            <person name="Theobald S."/>
            <person name="Brandl J."/>
            <person name="Frisvad J.C."/>
            <person name="Nielsen K.F."/>
            <person name="Lyhne E.K."/>
            <person name="Kogle M.E."/>
            <person name="Kuo A."/>
            <person name="Riley R."/>
            <person name="Clum A."/>
            <person name="Nolan M."/>
            <person name="Lipzen A."/>
            <person name="Salamov A."/>
            <person name="Henrissat B."/>
            <person name="Wiebenga A."/>
            <person name="De vries R.P."/>
            <person name="Grigoriev I.V."/>
            <person name="Mortensen U.H."/>
            <person name="Andersen M.R."/>
            <person name="Baker S.E."/>
        </authorList>
    </citation>
    <scope>NUCLEOTIDE SEQUENCE [LARGE SCALE GENOMIC DNA]</scope>
    <source>
        <strain evidence="2 3">CBS 101889</strain>
    </source>
</reference>
<accession>A0A395I754</accession>
<proteinExistence type="predicted"/>
<protein>
    <submittedName>
        <fullName evidence="2">Uncharacterized protein</fullName>
    </submittedName>
</protein>
<sequence>MIFSRIKRNMSSGGPYILLMSRLGRGDASPFDIGQIVTDPLNPENTVLSRISETDLSERYPPIARTTRTAYTKKIHRSESQVDALSVSRDEVHSPTGPARHARQNQYRWGPDNGNNGRGGLPGRRPESSLWSNGYDEHMARQQQQQQQRRSASPWMTGGGFGGVTRRSPGVMRPDDYWGFNAHDIFPSATEHCESNYPHPFGGDTTCTATTFLEPRNGKDIEFRAARVDAHCLREFPSKDEIKTRLADPDLQQKYARAQSWLACLSSTKTFYMVVGVQRASDTSYKVTEYAARRASETSADQPGPVTIAYNLIRIDMDHAGEVSLSNYSPSRFSEAVHF</sequence>
<evidence type="ECO:0000313" key="3">
    <source>
        <dbReference type="Proteomes" id="UP000248961"/>
    </source>
</evidence>
<gene>
    <name evidence="2" type="ORF">BO97DRAFT_239719</name>
</gene>
<name>A0A395I754_ASPHC</name>
<dbReference type="AlphaFoldDB" id="A0A395I754"/>
<dbReference type="GeneID" id="37195065"/>
<dbReference type="Proteomes" id="UP000248961">
    <property type="component" value="Unassembled WGS sequence"/>
</dbReference>
<evidence type="ECO:0000256" key="1">
    <source>
        <dbReference type="SAM" id="MobiDB-lite"/>
    </source>
</evidence>
<feature type="compositionally biased region" description="Low complexity" evidence="1">
    <location>
        <begin position="141"/>
        <end position="150"/>
    </location>
</feature>
<feature type="region of interest" description="Disordered" evidence="1">
    <location>
        <begin position="82"/>
        <end position="168"/>
    </location>
</feature>
<organism evidence="2 3">
    <name type="scientific">Aspergillus homomorphus (strain CBS 101889)</name>
    <dbReference type="NCBI Taxonomy" id="1450537"/>
    <lineage>
        <taxon>Eukaryota</taxon>
        <taxon>Fungi</taxon>
        <taxon>Dikarya</taxon>
        <taxon>Ascomycota</taxon>
        <taxon>Pezizomycotina</taxon>
        <taxon>Eurotiomycetes</taxon>
        <taxon>Eurotiomycetidae</taxon>
        <taxon>Eurotiales</taxon>
        <taxon>Aspergillaceae</taxon>
        <taxon>Aspergillus</taxon>
        <taxon>Aspergillus subgen. Circumdati</taxon>
    </lineage>
</organism>
<dbReference type="VEuPathDB" id="FungiDB:BO97DRAFT_239719"/>
<evidence type="ECO:0000313" key="2">
    <source>
        <dbReference type="EMBL" id="RAL15123.1"/>
    </source>
</evidence>